<accession>A0A165PJX1</accession>
<gene>
    <name evidence="1" type="ORF">DAEQUDRAFT_728110</name>
</gene>
<reference evidence="1 2" key="1">
    <citation type="journal article" date="2016" name="Mol. Biol. Evol.">
        <title>Comparative Genomics of Early-Diverging Mushroom-Forming Fungi Provides Insights into the Origins of Lignocellulose Decay Capabilities.</title>
        <authorList>
            <person name="Nagy L.G."/>
            <person name="Riley R."/>
            <person name="Tritt A."/>
            <person name="Adam C."/>
            <person name="Daum C."/>
            <person name="Floudas D."/>
            <person name="Sun H."/>
            <person name="Yadav J.S."/>
            <person name="Pangilinan J."/>
            <person name="Larsson K.H."/>
            <person name="Matsuura K."/>
            <person name="Barry K."/>
            <person name="Labutti K."/>
            <person name="Kuo R."/>
            <person name="Ohm R.A."/>
            <person name="Bhattacharya S.S."/>
            <person name="Shirouzu T."/>
            <person name="Yoshinaga Y."/>
            <person name="Martin F.M."/>
            <person name="Grigoriev I.V."/>
            <person name="Hibbett D.S."/>
        </authorList>
    </citation>
    <scope>NUCLEOTIDE SEQUENCE [LARGE SCALE GENOMIC DNA]</scope>
    <source>
        <strain evidence="1 2">L-15889</strain>
    </source>
</reference>
<dbReference type="AlphaFoldDB" id="A0A165PJX1"/>
<proteinExistence type="predicted"/>
<dbReference type="Proteomes" id="UP000076727">
    <property type="component" value="Unassembled WGS sequence"/>
</dbReference>
<sequence length="82" mass="9013">MARVPLAAYVAYLQFLPPCQSVPVYRHVASTGQSRDAADQSSIINAWTSPVAIMTSESHPIVKAFGCGPRCFWLRAKRAYLS</sequence>
<name>A0A165PJX1_9APHY</name>
<evidence type="ECO:0000313" key="1">
    <source>
        <dbReference type="EMBL" id="KZT68298.1"/>
    </source>
</evidence>
<evidence type="ECO:0000313" key="2">
    <source>
        <dbReference type="Proteomes" id="UP000076727"/>
    </source>
</evidence>
<protein>
    <submittedName>
        <fullName evidence="1">Uncharacterized protein</fullName>
    </submittedName>
</protein>
<organism evidence="1 2">
    <name type="scientific">Daedalea quercina L-15889</name>
    <dbReference type="NCBI Taxonomy" id="1314783"/>
    <lineage>
        <taxon>Eukaryota</taxon>
        <taxon>Fungi</taxon>
        <taxon>Dikarya</taxon>
        <taxon>Basidiomycota</taxon>
        <taxon>Agaricomycotina</taxon>
        <taxon>Agaricomycetes</taxon>
        <taxon>Polyporales</taxon>
        <taxon>Fomitopsis</taxon>
    </lineage>
</organism>
<dbReference type="EMBL" id="KV429068">
    <property type="protein sequence ID" value="KZT68298.1"/>
    <property type="molecule type" value="Genomic_DNA"/>
</dbReference>
<keyword evidence="2" id="KW-1185">Reference proteome</keyword>